<feature type="domain" description="Zn(2)-C6 fungal-type" evidence="4">
    <location>
        <begin position="26"/>
        <end position="58"/>
    </location>
</feature>
<comment type="caution">
    <text evidence="5">The sequence shown here is derived from an EMBL/GenBank/DDBJ whole genome shotgun (WGS) entry which is preliminary data.</text>
</comment>
<dbReference type="CDD" id="cd00067">
    <property type="entry name" value="GAL4"/>
    <property type="match status" value="1"/>
</dbReference>
<dbReference type="SMART" id="SM00066">
    <property type="entry name" value="GAL4"/>
    <property type="match status" value="1"/>
</dbReference>
<evidence type="ECO:0000259" key="4">
    <source>
        <dbReference type="PROSITE" id="PS50048"/>
    </source>
</evidence>
<organism evidence="5 6">
    <name type="scientific">Colletotrichum tabaci</name>
    <dbReference type="NCBI Taxonomy" id="1209068"/>
    <lineage>
        <taxon>Eukaryota</taxon>
        <taxon>Fungi</taxon>
        <taxon>Dikarya</taxon>
        <taxon>Ascomycota</taxon>
        <taxon>Pezizomycotina</taxon>
        <taxon>Sordariomycetes</taxon>
        <taxon>Hypocreomycetidae</taxon>
        <taxon>Glomerellales</taxon>
        <taxon>Glomerellaceae</taxon>
        <taxon>Colletotrichum</taxon>
        <taxon>Colletotrichum destructivum species complex</taxon>
    </lineage>
</organism>
<dbReference type="SMART" id="SM00906">
    <property type="entry name" value="Fungal_trans"/>
    <property type="match status" value="1"/>
</dbReference>
<feature type="compositionally biased region" description="Polar residues" evidence="3">
    <location>
        <begin position="40"/>
        <end position="56"/>
    </location>
</feature>
<dbReference type="GO" id="GO:0005634">
    <property type="term" value="C:nucleus"/>
    <property type="evidence" value="ECO:0007669"/>
    <property type="project" value="TreeGrafter"/>
</dbReference>
<reference evidence="5 6" key="1">
    <citation type="submission" date="2023-04" db="EMBL/GenBank/DDBJ databases">
        <title>Colletotrichum tabacum stain YC1 causing leaf anthracnose on Nicotiana tabacum(L.) cv.</title>
        <authorList>
            <person name="Ji Z."/>
            <person name="Wang M."/>
            <person name="Zhang J."/>
            <person name="Wang N."/>
            <person name="Zhou Z."/>
        </authorList>
    </citation>
    <scope>NUCLEOTIDE SEQUENCE [LARGE SCALE GENOMIC DNA]</scope>
    <source>
        <strain evidence="5 6">YC1</strain>
    </source>
</reference>
<dbReference type="InterPro" id="IPR007219">
    <property type="entry name" value="XnlR_reg_dom"/>
</dbReference>
<dbReference type="InterPro" id="IPR050797">
    <property type="entry name" value="Carb_Metab_Trans_Reg"/>
</dbReference>
<dbReference type="SUPFAM" id="SSF57701">
    <property type="entry name" value="Zn2/Cys6 DNA-binding domain"/>
    <property type="match status" value="1"/>
</dbReference>
<dbReference type="GO" id="GO:0006351">
    <property type="term" value="P:DNA-templated transcription"/>
    <property type="evidence" value="ECO:0007669"/>
    <property type="project" value="InterPro"/>
</dbReference>
<evidence type="ECO:0000313" key="6">
    <source>
        <dbReference type="Proteomes" id="UP001327957"/>
    </source>
</evidence>
<dbReference type="GO" id="GO:0001080">
    <property type="term" value="P:nitrogen catabolite activation of transcription from RNA polymerase II promoter"/>
    <property type="evidence" value="ECO:0007669"/>
    <property type="project" value="TreeGrafter"/>
</dbReference>
<sequence>MSSTALPHDPVTKTPRQYRSRKRQRPCDRCRSMKLKCQQEENQTACRRCQQSQLDCTFTGKPRKRTPAKPLNRPEAWREVSSPTTGRTDLSVPTRASRSAASPTEETPVPAAQHPFEPNQTAREPFSETLETNTPFAGLPQARPATQISQSLDQMRGCSAMLLGGSSGLDPWLLRHLRFDELGLQSFYKYHVRNAGGVPTFDKIPVHFILTSDEVAADAPVEGPGTETRDLRRQLELLIPPFVGVRLMRLFHQHVFPTLPIVSRKYLGLTSMEKLSDIETLNSIPTHLLAAIYGSALPFASADEHLVVPLMHERVPCGEVWRIAQSAFLQDLQRPHLSVLQAMLLYLHRTKENSNQYAVADTAAMWPLMGTMVGLAHNLGLHLECRMMGIPAYEKRLRRRLWWAVYIEDKFFSLLGGRPPYIQQGEWDVSQLDSADFVLRSSEVEHPLPWHRMPFVHMANLALIADSLQRSLYSLQSCQKLAEDLTGSIQAARTAFDALNIWRASIPGLEHILEEANATKPALDNDPSSVQFSYLILVTYVWRAVLRPTVRSQPPPPIIDVDQEEQPAEGTSLSLQDFSWDIADLCDISLDLCDGGVEVHDATIIELYQGALAWAKCLVGFVFKLSSRQMGEFWHSWSQLSFVAASSFILMLVVQAPSPESARRSKDILDNWRRLLRDQSRAFPMLGLSFSQLSEFYRVGLSTAFCLPLHVQEAIEGGNNG</sequence>
<dbReference type="InterPro" id="IPR036864">
    <property type="entry name" value="Zn2-C6_fun-type_DNA-bd_sf"/>
</dbReference>
<protein>
    <submittedName>
        <fullName evidence="5">Fungal specific transcription factor</fullName>
    </submittedName>
</protein>
<keyword evidence="2" id="KW-0539">Nucleus</keyword>
<accession>A0AAV9TCS7</accession>
<dbReference type="GO" id="GO:0008270">
    <property type="term" value="F:zinc ion binding"/>
    <property type="evidence" value="ECO:0007669"/>
    <property type="project" value="InterPro"/>
</dbReference>
<dbReference type="CDD" id="cd12148">
    <property type="entry name" value="fungal_TF_MHR"/>
    <property type="match status" value="1"/>
</dbReference>
<feature type="compositionally biased region" description="Polar residues" evidence="3">
    <location>
        <begin position="94"/>
        <end position="105"/>
    </location>
</feature>
<dbReference type="PROSITE" id="PS00463">
    <property type="entry name" value="ZN2_CY6_FUNGAL_1"/>
    <property type="match status" value="1"/>
</dbReference>
<dbReference type="Pfam" id="PF04082">
    <property type="entry name" value="Fungal_trans"/>
    <property type="match status" value="1"/>
</dbReference>
<name>A0AAV9TCS7_9PEZI</name>
<dbReference type="PROSITE" id="PS50048">
    <property type="entry name" value="ZN2_CY6_FUNGAL_2"/>
    <property type="match status" value="1"/>
</dbReference>
<evidence type="ECO:0000313" key="5">
    <source>
        <dbReference type="EMBL" id="KAK6218523.1"/>
    </source>
</evidence>
<evidence type="ECO:0000256" key="1">
    <source>
        <dbReference type="ARBA" id="ARBA00022723"/>
    </source>
</evidence>
<proteinExistence type="predicted"/>
<dbReference type="InterPro" id="IPR001138">
    <property type="entry name" value="Zn2Cys6_DnaBD"/>
</dbReference>
<dbReference type="GO" id="GO:0000981">
    <property type="term" value="F:DNA-binding transcription factor activity, RNA polymerase II-specific"/>
    <property type="evidence" value="ECO:0007669"/>
    <property type="project" value="InterPro"/>
</dbReference>
<feature type="region of interest" description="Disordered" evidence="3">
    <location>
        <begin position="1"/>
        <end position="119"/>
    </location>
</feature>
<dbReference type="Proteomes" id="UP001327957">
    <property type="component" value="Unassembled WGS sequence"/>
</dbReference>
<evidence type="ECO:0000256" key="2">
    <source>
        <dbReference type="ARBA" id="ARBA00023242"/>
    </source>
</evidence>
<dbReference type="EMBL" id="JASAOK010000033">
    <property type="protein sequence ID" value="KAK6218523.1"/>
    <property type="molecule type" value="Genomic_DNA"/>
</dbReference>
<dbReference type="Gene3D" id="4.10.240.10">
    <property type="entry name" value="Zn(2)-C6 fungal-type DNA-binding domain"/>
    <property type="match status" value="1"/>
</dbReference>
<keyword evidence="6" id="KW-1185">Reference proteome</keyword>
<gene>
    <name evidence="5" type="ORF">QIS74_06403</name>
</gene>
<dbReference type="AlphaFoldDB" id="A0AAV9TCS7"/>
<keyword evidence="1" id="KW-0479">Metal-binding</keyword>
<dbReference type="GO" id="GO:0003677">
    <property type="term" value="F:DNA binding"/>
    <property type="evidence" value="ECO:0007669"/>
    <property type="project" value="InterPro"/>
</dbReference>
<dbReference type="PANTHER" id="PTHR31668">
    <property type="entry name" value="GLUCOSE TRANSPORT TRANSCRIPTION REGULATOR RGT1-RELATED-RELATED"/>
    <property type="match status" value="1"/>
</dbReference>
<dbReference type="Pfam" id="PF00172">
    <property type="entry name" value="Zn_clus"/>
    <property type="match status" value="1"/>
</dbReference>
<dbReference type="PANTHER" id="PTHR31668:SF4">
    <property type="entry name" value="TRANSCRIPTIONAL ACTIVATOR PROTEIN DAL81"/>
    <property type="match status" value="1"/>
</dbReference>
<evidence type="ECO:0000256" key="3">
    <source>
        <dbReference type="SAM" id="MobiDB-lite"/>
    </source>
</evidence>